<accession>A0A2P2KFQ0</accession>
<organism evidence="1">
    <name type="scientific">Rhizophora mucronata</name>
    <name type="common">Asiatic mangrove</name>
    <dbReference type="NCBI Taxonomy" id="61149"/>
    <lineage>
        <taxon>Eukaryota</taxon>
        <taxon>Viridiplantae</taxon>
        <taxon>Streptophyta</taxon>
        <taxon>Embryophyta</taxon>
        <taxon>Tracheophyta</taxon>
        <taxon>Spermatophyta</taxon>
        <taxon>Magnoliopsida</taxon>
        <taxon>eudicotyledons</taxon>
        <taxon>Gunneridae</taxon>
        <taxon>Pentapetalae</taxon>
        <taxon>rosids</taxon>
        <taxon>fabids</taxon>
        <taxon>Malpighiales</taxon>
        <taxon>Rhizophoraceae</taxon>
        <taxon>Rhizophora</taxon>
    </lineage>
</organism>
<reference evidence="1" key="1">
    <citation type="submission" date="2018-02" db="EMBL/GenBank/DDBJ databases">
        <title>Rhizophora mucronata_Transcriptome.</title>
        <authorList>
            <person name="Meera S.P."/>
            <person name="Sreeshan A."/>
            <person name="Augustine A."/>
        </authorList>
    </citation>
    <scope>NUCLEOTIDE SEQUENCE</scope>
    <source>
        <tissue evidence="1">Leaf</tissue>
    </source>
</reference>
<name>A0A2P2KFQ0_RHIMU</name>
<protein>
    <submittedName>
        <fullName evidence="1">Uncharacterized protein</fullName>
    </submittedName>
</protein>
<proteinExistence type="predicted"/>
<sequence>MFFLNFGFKGNCKGKRTKERFNLAAFFV</sequence>
<dbReference type="EMBL" id="GGEC01024068">
    <property type="protein sequence ID" value="MBX04552.1"/>
    <property type="molecule type" value="Transcribed_RNA"/>
</dbReference>
<evidence type="ECO:0000313" key="1">
    <source>
        <dbReference type="EMBL" id="MBX04552.1"/>
    </source>
</evidence>
<dbReference type="AlphaFoldDB" id="A0A2P2KFQ0"/>